<evidence type="ECO:0000256" key="6">
    <source>
        <dbReference type="ARBA" id="ARBA00023049"/>
    </source>
</evidence>
<reference evidence="9 10" key="1">
    <citation type="submission" date="2009-01" db="EMBL/GenBank/DDBJ databases">
        <authorList>
            <person name="Fulton L."/>
            <person name="Clifton S."/>
            <person name="Fulton B."/>
            <person name="Xu J."/>
            <person name="Minx P."/>
            <person name="Pepin K.H."/>
            <person name="Johnson M."/>
            <person name="Bhonagiri V."/>
            <person name="Nash W.E."/>
            <person name="Mardis E.R."/>
            <person name="Wilson R.K."/>
        </authorList>
    </citation>
    <scope>NUCLEOTIDE SEQUENCE [LARGE SCALE GENOMIC DNA]</scope>
    <source>
        <strain evidence="10">DSM 10507 / JCM 14656 / S5a33</strain>
    </source>
</reference>
<evidence type="ECO:0000259" key="8">
    <source>
        <dbReference type="PROSITE" id="PS50249"/>
    </source>
</evidence>
<dbReference type="InterPro" id="IPR001405">
    <property type="entry name" value="UPF0758"/>
</dbReference>
<dbReference type="PROSITE" id="PS01302">
    <property type="entry name" value="UPF0758"/>
    <property type="match status" value="1"/>
</dbReference>
<keyword evidence="3" id="KW-0479">Metal-binding</keyword>
<name>C0CHV2_BLAHS</name>
<evidence type="ECO:0000313" key="9">
    <source>
        <dbReference type="EMBL" id="EEG50634.1"/>
    </source>
</evidence>
<evidence type="ECO:0000313" key="10">
    <source>
        <dbReference type="Proteomes" id="UP000003100"/>
    </source>
</evidence>
<dbReference type="RefSeq" id="WP_005945569.1">
    <property type="nucleotide sequence ID" value="NZ_CP136423.1"/>
</dbReference>
<dbReference type="PATRIC" id="fig|476272.21.peg.3423"/>
<keyword evidence="10" id="KW-1185">Reference proteome</keyword>
<dbReference type="InterPro" id="IPR037518">
    <property type="entry name" value="MPN"/>
</dbReference>
<dbReference type="EMBL" id="ACBZ01000016">
    <property type="protein sequence ID" value="EEG50634.1"/>
    <property type="molecule type" value="Genomic_DNA"/>
</dbReference>
<evidence type="ECO:0000256" key="4">
    <source>
        <dbReference type="ARBA" id="ARBA00022801"/>
    </source>
</evidence>
<dbReference type="PROSITE" id="PS50249">
    <property type="entry name" value="MPN"/>
    <property type="match status" value="1"/>
</dbReference>
<dbReference type="GeneID" id="86821666"/>
<gene>
    <name evidence="9" type="ORF">RUMHYD_00416</name>
</gene>
<dbReference type="NCBIfam" id="TIGR00608">
    <property type="entry name" value="radc"/>
    <property type="match status" value="1"/>
</dbReference>
<dbReference type="InterPro" id="IPR020891">
    <property type="entry name" value="UPF0758_CS"/>
</dbReference>
<dbReference type="PANTHER" id="PTHR30471:SF3">
    <property type="entry name" value="UPF0758 PROTEIN YEES-RELATED"/>
    <property type="match status" value="1"/>
</dbReference>
<evidence type="ECO:0000256" key="7">
    <source>
        <dbReference type="RuleBase" id="RU003797"/>
    </source>
</evidence>
<evidence type="ECO:0000256" key="2">
    <source>
        <dbReference type="ARBA" id="ARBA00022670"/>
    </source>
</evidence>
<keyword evidence="4" id="KW-0378">Hydrolase</keyword>
<evidence type="ECO:0000256" key="3">
    <source>
        <dbReference type="ARBA" id="ARBA00022723"/>
    </source>
</evidence>
<dbReference type="Pfam" id="PF20582">
    <property type="entry name" value="UPF0758_N"/>
    <property type="match status" value="1"/>
</dbReference>
<keyword evidence="6" id="KW-0482">Metalloprotease</keyword>
<evidence type="ECO:0000256" key="5">
    <source>
        <dbReference type="ARBA" id="ARBA00022833"/>
    </source>
</evidence>
<dbReference type="NCBIfam" id="NF000642">
    <property type="entry name" value="PRK00024.1"/>
    <property type="match status" value="1"/>
</dbReference>
<organism evidence="9 10">
    <name type="scientific">Blautia hydrogenotrophica (strain DSM 10507 / JCM 14656 / S5a33)</name>
    <name type="common">Ruminococcus hydrogenotrophicus</name>
    <dbReference type="NCBI Taxonomy" id="476272"/>
    <lineage>
        <taxon>Bacteria</taxon>
        <taxon>Bacillati</taxon>
        <taxon>Bacillota</taxon>
        <taxon>Clostridia</taxon>
        <taxon>Lachnospirales</taxon>
        <taxon>Lachnospiraceae</taxon>
        <taxon>Blautia</taxon>
    </lineage>
</organism>
<dbReference type="InterPro" id="IPR025657">
    <property type="entry name" value="RadC_JAB"/>
</dbReference>
<protein>
    <recommendedName>
        <fullName evidence="8">MPN domain-containing protein</fullName>
    </recommendedName>
</protein>
<feature type="domain" description="MPN" evidence="8">
    <location>
        <begin position="105"/>
        <end position="227"/>
    </location>
</feature>
<sequence length="228" mass="25657">MMKEIPREERPYEKCQRLGPKGLSDSELLAVILRSGTSGVNCLEMASQVLKLAQPPYEGLLGIYHLSLKELMEIPGIGAVKGIQLQCIGELSVRLAAMQAKESLVFTRPETVARYYMERFRHEEQENLLCVMLNTKNQYLAERVITTGTVNASLISARELFLEALRNKAVNILLIHNHPSGDPTPSREDILATQKIFQVGELLDIRLLDHIVIGDQRYVSMRSEGLIE</sequence>
<dbReference type="GO" id="GO:0006508">
    <property type="term" value="P:proteolysis"/>
    <property type="evidence" value="ECO:0007669"/>
    <property type="project" value="UniProtKB-KW"/>
</dbReference>
<dbReference type="GO" id="GO:0008237">
    <property type="term" value="F:metallopeptidase activity"/>
    <property type="evidence" value="ECO:0007669"/>
    <property type="project" value="UniProtKB-KW"/>
</dbReference>
<dbReference type="AlphaFoldDB" id="C0CHV2"/>
<accession>C0CHV2</accession>
<dbReference type="Proteomes" id="UP000003100">
    <property type="component" value="Unassembled WGS sequence"/>
</dbReference>
<dbReference type="HOGENOM" id="CLU_073529_0_2_9"/>
<dbReference type="Pfam" id="PF04002">
    <property type="entry name" value="RadC"/>
    <property type="match status" value="1"/>
</dbReference>
<proteinExistence type="inferred from homology"/>
<dbReference type="eggNOG" id="COG2003">
    <property type="taxonomic scope" value="Bacteria"/>
</dbReference>
<dbReference type="GO" id="GO:0046872">
    <property type="term" value="F:metal ion binding"/>
    <property type="evidence" value="ECO:0007669"/>
    <property type="project" value="UniProtKB-KW"/>
</dbReference>
<comment type="similarity">
    <text evidence="1 7">Belongs to the UPF0758 family.</text>
</comment>
<dbReference type="CDD" id="cd08071">
    <property type="entry name" value="MPN_DUF2466"/>
    <property type="match status" value="1"/>
</dbReference>
<keyword evidence="5" id="KW-0862">Zinc</keyword>
<dbReference type="Gene3D" id="3.40.140.10">
    <property type="entry name" value="Cytidine Deaminase, domain 2"/>
    <property type="match status" value="1"/>
</dbReference>
<dbReference type="InterPro" id="IPR046778">
    <property type="entry name" value="UPF0758_N"/>
</dbReference>
<keyword evidence="2" id="KW-0645">Protease</keyword>
<reference evidence="9 10" key="2">
    <citation type="submission" date="2009-02" db="EMBL/GenBank/DDBJ databases">
        <title>Draft genome sequence of Blautia hydrogenotrophica DSM 10507 (Ruminococcus hydrogenotrophicus DSM 10507).</title>
        <authorList>
            <person name="Sudarsanam P."/>
            <person name="Ley R."/>
            <person name="Guruge J."/>
            <person name="Turnbaugh P.J."/>
            <person name="Mahowald M."/>
            <person name="Liep D."/>
            <person name="Gordon J."/>
        </authorList>
    </citation>
    <scope>NUCLEOTIDE SEQUENCE [LARGE SCALE GENOMIC DNA]</scope>
    <source>
        <strain evidence="10">DSM 10507 / JCM 14656 / S5a33</strain>
    </source>
</reference>
<dbReference type="PANTHER" id="PTHR30471">
    <property type="entry name" value="DNA REPAIR PROTEIN RADC"/>
    <property type="match status" value="1"/>
</dbReference>
<evidence type="ECO:0000256" key="1">
    <source>
        <dbReference type="ARBA" id="ARBA00010243"/>
    </source>
</evidence>